<reference evidence="1" key="1">
    <citation type="journal article" date="2014" name="Int. J. Syst. Evol. Microbiol.">
        <title>Complete genome sequence of Corynebacterium casei LMG S-19264T (=DSM 44701T), isolated from a smear-ripened cheese.</title>
        <authorList>
            <consortium name="US DOE Joint Genome Institute (JGI-PGF)"/>
            <person name="Walter F."/>
            <person name="Albersmeier A."/>
            <person name="Kalinowski J."/>
            <person name="Ruckert C."/>
        </authorList>
    </citation>
    <scope>NUCLEOTIDE SEQUENCE</scope>
    <source>
        <strain evidence="1">JCM 5016</strain>
    </source>
</reference>
<protein>
    <submittedName>
        <fullName evidence="1">Uncharacterized protein</fullName>
    </submittedName>
</protein>
<proteinExistence type="predicted"/>
<keyword evidence="2" id="KW-1185">Reference proteome</keyword>
<dbReference type="AlphaFoldDB" id="A0A918VR88"/>
<evidence type="ECO:0000313" key="1">
    <source>
        <dbReference type="EMBL" id="GHA17302.1"/>
    </source>
</evidence>
<accession>A0A918VR88</accession>
<sequence>MSNTDFRLTPAHGLSQAVLDLAPAAALVRIFPESPPVTHIFGSDYFRLMVEREVEVEATRLVREHFASVADWRLAHDYHVPTGRLYRTPEPERVGFVPEDDFTFGLKPYRYVASAEDVTR</sequence>
<organism evidence="1 2">
    <name type="scientific">Streptomyces echinoruber</name>
    <dbReference type="NCBI Taxonomy" id="68898"/>
    <lineage>
        <taxon>Bacteria</taxon>
        <taxon>Bacillati</taxon>
        <taxon>Actinomycetota</taxon>
        <taxon>Actinomycetes</taxon>
        <taxon>Kitasatosporales</taxon>
        <taxon>Streptomycetaceae</taxon>
        <taxon>Streptomyces</taxon>
    </lineage>
</organism>
<name>A0A918VR88_9ACTN</name>
<gene>
    <name evidence="1" type="ORF">GCM10010389_64510</name>
</gene>
<reference evidence="1" key="2">
    <citation type="submission" date="2020-09" db="EMBL/GenBank/DDBJ databases">
        <authorList>
            <person name="Sun Q."/>
            <person name="Ohkuma M."/>
        </authorList>
    </citation>
    <scope>NUCLEOTIDE SEQUENCE</scope>
    <source>
        <strain evidence="1">JCM 5016</strain>
    </source>
</reference>
<comment type="caution">
    <text evidence="1">The sequence shown here is derived from an EMBL/GenBank/DDBJ whole genome shotgun (WGS) entry which is preliminary data.</text>
</comment>
<dbReference type="RefSeq" id="WP_190061064.1">
    <property type="nucleotide sequence ID" value="NZ_BMWH01000047.1"/>
</dbReference>
<dbReference type="EMBL" id="BMWH01000047">
    <property type="protein sequence ID" value="GHA17302.1"/>
    <property type="molecule type" value="Genomic_DNA"/>
</dbReference>
<evidence type="ECO:0000313" key="2">
    <source>
        <dbReference type="Proteomes" id="UP000623010"/>
    </source>
</evidence>
<dbReference type="Proteomes" id="UP000623010">
    <property type="component" value="Unassembled WGS sequence"/>
</dbReference>